<evidence type="ECO:0000256" key="7">
    <source>
        <dbReference type="ARBA" id="ARBA00032903"/>
    </source>
</evidence>
<dbReference type="KEGG" id="cser:CCO03_18345"/>
<evidence type="ECO:0000256" key="4">
    <source>
        <dbReference type="ARBA" id="ARBA00013043"/>
    </source>
</evidence>
<evidence type="ECO:0000256" key="3">
    <source>
        <dbReference type="ARBA" id="ARBA00005708"/>
    </source>
</evidence>
<evidence type="ECO:0000256" key="5">
    <source>
        <dbReference type="ARBA" id="ARBA00022909"/>
    </source>
</evidence>
<evidence type="ECO:0000259" key="8">
    <source>
        <dbReference type="SMART" id="SM00905"/>
    </source>
</evidence>
<name>A0A1Y0EU73_9BURK</name>
<proteinExistence type="inferred from homology"/>
<dbReference type="GO" id="GO:0004150">
    <property type="term" value="F:dihydroneopterin aldolase activity"/>
    <property type="evidence" value="ECO:0007669"/>
    <property type="project" value="UniProtKB-EC"/>
</dbReference>
<sequence>MNPVLSFAETELALLRQCRRLFLNRLELPARIGVHAFERNAPQRLWLDVSLWVPLAQSTPRGDELAEVVDYDFVRAEAQALLSRGHLQLQETLVDALAERLLAHPAVVAVRVASSKPDVYPDTAAVGVEVFRLRATGLTPSAPSSAPA</sequence>
<organism evidence="9 10">
    <name type="scientific">Comamonas serinivorans</name>
    <dbReference type="NCBI Taxonomy" id="1082851"/>
    <lineage>
        <taxon>Bacteria</taxon>
        <taxon>Pseudomonadati</taxon>
        <taxon>Pseudomonadota</taxon>
        <taxon>Betaproteobacteria</taxon>
        <taxon>Burkholderiales</taxon>
        <taxon>Comamonadaceae</taxon>
        <taxon>Comamonas</taxon>
    </lineage>
</organism>
<dbReference type="InterPro" id="IPR043133">
    <property type="entry name" value="GTP-CH-I_C/QueF"/>
</dbReference>
<evidence type="ECO:0000313" key="9">
    <source>
        <dbReference type="EMBL" id="ARU06969.1"/>
    </source>
</evidence>
<dbReference type="NCBIfam" id="TIGR00526">
    <property type="entry name" value="folB_dom"/>
    <property type="match status" value="1"/>
</dbReference>
<comment type="catalytic activity">
    <reaction evidence="1">
        <text>7,8-dihydroneopterin = 6-hydroxymethyl-7,8-dihydropterin + glycolaldehyde</text>
        <dbReference type="Rhea" id="RHEA:10540"/>
        <dbReference type="ChEBI" id="CHEBI:17001"/>
        <dbReference type="ChEBI" id="CHEBI:17071"/>
        <dbReference type="ChEBI" id="CHEBI:44841"/>
        <dbReference type="EC" id="4.1.2.25"/>
    </reaction>
</comment>
<evidence type="ECO:0000256" key="6">
    <source>
        <dbReference type="ARBA" id="ARBA00023239"/>
    </source>
</evidence>
<accession>A0A1Y0EU73</accession>
<evidence type="ECO:0000256" key="1">
    <source>
        <dbReference type="ARBA" id="ARBA00001353"/>
    </source>
</evidence>
<dbReference type="OrthoDB" id="8774845at2"/>
<dbReference type="GO" id="GO:0005737">
    <property type="term" value="C:cytoplasm"/>
    <property type="evidence" value="ECO:0007669"/>
    <property type="project" value="TreeGrafter"/>
</dbReference>
<keyword evidence="5" id="KW-0289">Folate biosynthesis</keyword>
<dbReference type="RefSeq" id="WP_087284912.1">
    <property type="nucleotide sequence ID" value="NZ_CP021455.1"/>
</dbReference>
<dbReference type="Gene3D" id="3.30.1130.10">
    <property type="match status" value="1"/>
</dbReference>
<dbReference type="PANTHER" id="PTHR42844">
    <property type="entry name" value="DIHYDRONEOPTERIN ALDOLASE 1-RELATED"/>
    <property type="match status" value="1"/>
</dbReference>
<gene>
    <name evidence="9" type="ORF">CCO03_18345</name>
</gene>
<reference evidence="9 10" key="1">
    <citation type="submission" date="2017-05" db="EMBL/GenBank/DDBJ databases">
        <authorList>
            <person name="Song R."/>
            <person name="Chenine A.L."/>
            <person name="Ruprecht R.M."/>
        </authorList>
    </citation>
    <scope>NUCLEOTIDE SEQUENCE [LARGE SCALE GENOMIC DNA]</scope>
    <source>
        <strain evidence="9 10">DSM 26136</strain>
    </source>
</reference>
<dbReference type="SUPFAM" id="SSF55620">
    <property type="entry name" value="Tetrahydrobiopterin biosynthesis enzymes-like"/>
    <property type="match status" value="1"/>
</dbReference>
<dbReference type="EC" id="4.1.2.25" evidence="4"/>
<dbReference type="InterPro" id="IPR006156">
    <property type="entry name" value="Dihydroneopterin_aldolase"/>
</dbReference>
<keyword evidence="6" id="KW-0456">Lyase</keyword>
<dbReference type="PANTHER" id="PTHR42844:SF1">
    <property type="entry name" value="DIHYDRONEOPTERIN ALDOLASE 1-RELATED"/>
    <property type="match status" value="1"/>
</dbReference>
<dbReference type="Proteomes" id="UP000196138">
    <property type="component" value="Chromosome"/>
</dbReference>
<protein>
    <recommendedName>
        <fullName evidence="4">dihydroneopterin aldolase</fullName>
        <ecNumber evidence="4">4.1.2.25</ecNumber>
    </recommendedName>
    <alternativeName>
        <fullName evidence="7">7,8-dihydroneopterin aldolase</fullName>
    </alternativeName>
</protein>
<dbReference type="AlphaFoldDB" id="A0A1Y0EU73"/>
<dbReference type="GO" id="GO:0046656">
    <property type="term" value="P:folic acid biosynthetic process"/>
    <property type="evidence" value="ECO:0007669"/>
    <property type="project" value="UniProtKB-KW"/>
</dbReference>
<keyword evidence="10" id="KW-1185">Reference proteome</keyword>
<comment type="similarity">
    <text evidence="3">Belongs to the DHNA family.</text>
</comment>
<comment type="pathway">
    <text evidence="2">Cofactor biosynthesis; tetrahydrofolate biosynthesis; 2-amino-4-hydroxy-6-hydroxymethyl-7,8-dihydropteridine diphosphate from 7,8-dihydroneopterin triphosphate: step 3/4.</text>
</comment>
<feature type="domain" description="Dihydroneopterin aldolase/epimerase" evidence="8">
    <location>
        <begin position="21"/>
        <end position="132"/>
    </location>
</feature>
<dbReference type="InterPro" id="IPR006157">
    <property type="entry name" value="FolB_dom"/>
</dbReference>
<dbReference type="SMART" id="SM00905">
    <property type="entry name" value="FolB"/>
    <property type="match status" value="1"/>
</dbReference>
<dbReference type="EMBL" id="CP021455">
    <property type="protein sequence ID" value="ARU06969.1"/>
    <property type="molecule type" value="Genomic_DNA"/>
</dbReference>
<evidence type="ECO:0000313" key="10">
    <source>
        <dbReference type="Proteomes" id="UP000196138"/>
    </source>
</evidence>
<evidence type="ECO:0000256" key="2">
    <source>
        <dbReference type="ARBA" id="ARBA00005013"/>
    </source>
</evidence>
<dbReference type="Pfam" id="PF02152">
    <property type="entry name" value="FolB"/>
    <property type="match status" value="1"/>
</dbReference>